<dbReference type="WBParaSite" id="SPAL_0000550575.1">
    <property type="protein sequence ID" value="SPAL_0000550575.1"/>
    <property type="gene ID" value="SPAL_0000550575"/>
</dbReference>
<accession>A0A0N5BHS0</accession>
<protein>
    <submittedName>
        <fullName evidence="2">DUF3467 domain-containing protein</fullName>
    </submittedName>
</protein>
<keyword evidence="1" id="KW-1185">Reference proteome</keyword>
<proteinExistence type="predicted"/>
<dbReference type="InterPro" id="IPR014729">
    <property type="entry name" value="Rossmann-like_a/b/a_fold"/>
</dbReference>
<sequence>MKVHINTKEKHEEEKNEAVIQCRFVDEVYRNAPRQLTVNFVAHNGIPLVAPGEKDLCEKIRK</sequence>
<organism evidence="1 2">
    <name type="scientific">Strongyloides papillosus</name>
    <name type="common">Intestinal threadworm</name>
    <dbReference type="NCBI Taxonomy" id="174720"/>
    <lineage>
        <taxon>Eukaryota</taxon>
        <taxon>Metazoa</taxon>
        <taxon>Ecdysozoa</taxon>
        <taxon>Nematoda</taxon>
        <taxon>Chromadorea</taxon>
        <taxon>Rhabditida</taxon>
        <taxon>Tylenchina</taxon>
        <taxon>Panagrolaimomorpha</taxon>
        <taxon>Strongyloidoidea</taxon>
        <taxon>Strongyloididae</taxon>
        <taxon>Strongyloides</taxon>
    </lineage>
</organism>
<name>A0A0N5BHS0_STREA</name>
<evidence type="ECO:0000313" key="2">
    <source>
        <dbReference type="WBParaSite" id="SPAL_0000550575.1"/>
    </source>
</evidence>
<dbReference type="AlphaFoldDB" id="A0A0N5BHS0"/>
<dbReference type="STRING" id="174720.A0A0N5BHS0"/>
<dbReference type="Gene3D" id="3.40.50.620">
    <property type="entry name" value="HUPs"/>
    <property type="match status" value="1"/>
</dbReference>
<reference evidence="2" key="1">
    <citation type="submission" date="2017-02" db="UniProtKB">
        <authorList>
            <consortium name="WormBaseParasite"/>
        </authorList>
    </citation>
    <scope>IDENTIFICATION</scope>
</reference>
<evidence type="ECO:0000313" key="1">
    <source>
        <dbReference type="Proteomes" id="UP000046392"/>
    </source>
</evidence>
<dbReference type="Proteomes" id="UP000046392">
    <property type="component" value="Unplaced"/>
</dbReference>